<keyword evidence="1" id="KW-1133">Transmembrane helix</keyword>
<accession>A0A1E3G4X3</accession>
<proteinExistence type="predicted"/>
<sequence length="214" mass="23581">MNVLPEFQFFESLESTLREMIQGNWFIVLLVAGVVYLFPGYLELLSITGVGFVLGSMVVFPIVVELLNTLLPESAWISQSLSTHAFWWSLAFGALCAILLYSLYKSVLFLAGLFTGTLLAYYFFSVFGQVGLETRVIIILGLAVGLLTGVFAVKKSSFFVGLIGLVLASLVLSYILLETLLAEFLPASQGVRSAILLGVSLTLFLVRFLTWRKK</sequence>
<dbReference type="EMBL" id="LWAF01000001">
    <property type="protein sequence ID" value="ODN31336.1"/>
    <property type="molecule type" value="Genomic_DNA"/>
</dbReference>
<reference evidence="3" key="1">
    <citation type="submission" date="2016-04" db="EMBL/GenBank/DDBJ databases">
        <title>The genome sequence project of a novel Fervidobacterium isolate from a hot spring in Thailand.</title>
        <authorList>
            <person name="Gonzalez J.M."/>
            <person name="Cuecas A."/>
            <person name="Kanoksilapatham W."/>
        </authorList>
    </citation>
    <scope>NUCLEOTIDE SEQUENCE [LARGE SCALE GENOMIC DNA]</scope>
    <source>
        <strain evidence="3">FC2004</strain>
    </source>
</reference>
<evidence type="ECO:0000313" key="2">
    <source>
        <dbReference type="EMBL" id="ODN31336.1"/>
    </source>
</evidence>
<feature type="transmembrane region" description="Helical" evidence="1">
    <location>
        <begin position="189"/>
        <end position="209"/>
    </location>
</feature>
<evidence type="ECO:0000256" key="1">
    <source>
        <dbReference type="SAM" id="Phobius"/>
    </source>
</evidence>
<comment type="caution">
    <text evidence="2">The sequence shown here is derived from an EMBL/GenBank/DDBJ whole genome shotgun (WGS) entry which is preliminary data.</text>
</comment>
<keyword evidence="3" id="KW-1185">Reference proteome</keyword>
<organism evidence="2 3">
    <name type="scientific">Fervidobacterium thailandense</name>
    <dbReference type="NCBI Taxonomy" id="1008305"/>
    <lineage>
        <taxon>Bacteria</taxon>
        <taxon>Thermotogati</taxon>
        <taxon>Thermotogota</taxon>
        <taxon>Thermotogae</taxon>
        <taxon>Thermotogales</taxon>
        <taxon>Fervidobacteriaceae</taxon>
        <taxon>Fervidobacterium</taxon>
    </lineage>
</organism>
<dbReference type="Proteomes" id="UP000094570">
    <property type="component" value="Unassembled WGS sequence"/>
</dbReference>
<feature type="transmembrane region" description="Helical" evidence="1">
    <location>
        <begin position="45"/>
        <end position="64"/>
    </location>
</feature>
<feature type="transmembrane region" description="Helical" evidence="1">
    <location>
        <begin position="107"/>
        <end position="124"/>
    </location>
</feature>
<feature type="transmembrane region" description="Helical" evidence="1">
    <location>
        <begin position="20"/>
        <end position="38"/>
    </location>
</feature>
<dbReference type="AlphaFoldDB" id="A0A1E3G4X3"/>
<protein>
    <recommendedName>
        <fullName evidence="4">DUF4203 domain-containing protein</fullName>
    </recommendedName>
</protein>
<gene>
    <name evidence="2" type="ORF">A4H02_00810</name>
</gene>
<keyword evidence="1" id="KW-0472">Membrane</keyword>
<name>A0A1E3G4X3_9BACT</name>
<evidence type="ECO:0008006" key="4">
    <source>
        <dbReference type="Google" id="ProtNLM"/>
    </source>
</evidence>
<dbReference type="STRING" id="1008305.A4H02_00810"/>
<feature type="transmembrane region" description="Helical" evidence="1">
    <location>
        <begin position="136"/>
        <end position="153"/>
    </location>
</feature>
<evidence type="ECO:0000313" key="3">
    <source>
        <dbReference type="Proteomes" id="UP000094570"/>
    </source>
</evidence>
<feature type="transmembrane region" description="Helical" evidence="1">
    <location>
        <begin position="158"/>
        <end position="177"/>
    </location>
</feature>
<feature type="transmembrane region" description="Helical" evidence="1">
    <location>
        <begin position="84"/>
        <end position="100"/>
    </location>
</feature>
<dbReference type="RefSeq" id="WP_069292247.1">
    <property type="nucleotide sequence ID" value="NZ_CP140110.1"/>
</dbReference>
<keyword evidence="1" id="KW-0812">Transmembrane</keyword>